<sequence length="328" mass="36551">MVRPHGEGQATDGDGRDDQADIAEDRLTAEDRDDLRGDAEERQCQDVHLRVTEEPEQVLPEQRAAVGGVEDLGAERTVCEQHHQAGGEHREGHQHEDGGHQDGPGEDRHPEHGHARGPQGHDRGDEVDRTEDRGQAEHVEARRPQVTAGTRGVDGVRQRRVREPAEARRALGGEEAEAGGDRAEHVQPVGEGVQPRESDVGGTDLERHQRVGEAGERRRREHQQHDRAVHGEELVVGLVVQVLQTRVRQLRPHEEGEDTTDGEEEQRRHQVHVTEQLVVGRGEPVHDPRPGGHGGLLTGFRRRGDARESCHRQLPSFFWSWGFACRGP</sequence>
<evidence type="ECO:0000256" key="1">
    <source>
        <dbReference type="SAM" id="MobiDB-lite"/>
    </source>
</evidence>
<accession>A0A645C0E4</accession>
<feature type="region of interest" description="Disordered" evidence="1">
    <location>
        <begin position="1"/>
        <end position="229"/>
    </location>
</feature>
<proteinExistence type="predicted"/>
<comment type="caution">
    <text evidence="2">The sequence shown here is derived from an EMBL/GenBank/DDBJ whole genome shotgun (WGS) entry which is preliminary data.</text>
</comment>
<gene>
    <name evidence="2" type="ORF">SDC9_114366</name>
</gene>
<reference evidence="2" key="1">
    <citation type="submission" date="2019-08" db="EMBL/GenBank/DDBJ databases">
        <authorList>
            <person name="Kucharzyk K."/>
            <person name="Murdoch R.W."/>
            <person name="Higgins S."/>
            <person name="Loffler F."/>
        </authorList>
    </citation>
    <scope>NUCLEOTIDE SEQUENCE</scope>
</reference>
<feature type="compositionally biased region" description="Basic and acidic residues" evidence="1">
    <location>
        <begin position="194"/>
        <end position="229"/>
    </location>
</feature>
<feature type="region of interest" description="Disordered" evidence="1">
    <location>
        <begin position="249"/>
        <end position="271"/>
    </location>
</feature>
<name>A0A645C0E4_9ZZZZ</name>
<dbReference type="AlphaFoldDB" id="A0A645C0E4"/>
<feature type="compositionally biased region" description="Basic and acidic residues" evidence="1">
    <location>
        <begin position="13"/>
        <end position="53"/>
    </location>
</feature>
<organism evidence="2">
    <name type="scientific">bioreactor metagenome</name>
    <dbReference type="NCBI Taxonomy" id="1076179"/>
    <lineage>
        <taxon>unclassified sequences</taxon>
        <taxon>metagenomes</taxon>
        <taxon>ecological metagenomes</taxon>
    </lineage>
</organism>
<evidence type="ECO:0000313" key="2">
    <source>
        <dbReference type="EMBL" id="MPM67444.1"/>
    </source>
</evidence>
<feature type="compositionally biased region" description="Basic and acidic residues" evidence="1">
    <location>
        <begin position="73"/>
        <end position="143"/>
    </location>
</feature>
<protein>
    <submittedName>
        <fullName evidence="2">Uncharacterized protein</fullName>
    </submittedName>
</protein>
<feature type="compositionally biased region" description="Acidic residues" evidence="1">
    <location>
        <begin position="255"/>
        <end position="264"/>
    </location>
</feature>
<feature type="compositionally biased region" description="Basic and acidic residues" evidence="1">
    <location>
        <begin position="154"/>
        <end position="172"/>
    </location>
</feature>
<dbReference type="EMBL" id="VSSQ01021693">
    <property type="protein sequence ID" value="MPM67444.1"/>
    <property type="molecule type" value="Genomic_DNA"/>
</dbReference>